<proteinExistence type="predicted"/>
<evidence type="ECO:0000313" key="1">
    <source>
        <dbReference type="EMBL" id="KAJ8719452.1"/>
    </source>
</evidence>
<keyword evidence="2" id="KW-1185">Reference proteome</keyword>
<dbReference type="EMBL" id="CM056779">
    <property type="protein sequence ID" value="KAJ8719452.1"/>
    <property type="molecule type" value="Genomic_DNA"/>
</dbReference>
<comment type="caution">
    <text evidence="1">The sequence shown here is derived from an EMBL/GenBank/DDBJ whole genome shotgun (WGS) entry which is preliminary data.</text>
</comment>
<evidence type="ECO:0000313" key="2">
    <source>
        <dbReference type="Proteomes" id="UP001231649"/>
    </source>
</evidence>
<sequence>MDNNEGEPRFEGGSEPRFEGGAEPRFEGGSEPRFEGGAEPRFEGGSEPRFEGGAEPRFEGSSEPRFEGRSEPRFEGVTPRLKGHGLPRLEGRSEPRFEGVTPRLKGHGLPRLEGRSEPRFEGVTPKLKGHGLPRLEGKGRYMDCRNKDRIARTEDRTQRSPRNKKRRIVIMDSDSSSRDDESRERTRKYRRRERTRRGRSRRRTRSSESLNNCESTRDYKSNLDRESETNVILDKFLSIINSVKSSEKPKLSFNSNVLPDFDPLRKEQTMLVWITKVEECAEIYGWSEKEIIHHALPKLSGVAKTWYQGLPSLLYTWGEWKKKLIQSFPCREDYAELLTEMLAKRVKYGESLEHYYYAKLNLLNRCKIYGKQAVDCVLYGVDDRAIRVGAQAAQFSEPEQVLKYFRTVKVGQSKEAYETNARNINDRKASITATSQAQNPKLSMTNSKIRCFNCNEVGHLSFRCDKPPIKCSLCDRLGHQSSSCYKNKPKIDSEKKSKMN</sequence>
<accession>A0ACC2QM07</accession>
<protein>
    <submittedName>
        <fullName evidence="1">Uncharacterized protein</fullName>
    </submittedName>
</protein>
<organism evidence="1 2">
    <name type="scientific">Mythimna loreyi</name>
    <dbReference type="NCBI Taxonomy" id="667449"/>
    <lineage>
        <taxon>Eukaryota</taxon>
        <taxon>Metazoa</taxon>
        <taxon>Ecdysozoa</taxon>
        <taxon>Arthropoda</taxon>
        <taxon>Hexapoda</taxon>
        <taxon>Insecta</taxon>
        <taxon>Pterygota</taxon>
        <taxon>Neoptera</taxon>
        <taxon>Endopterygota</taxon>
        <taxon>Lepidoptera</taxon>
        <taxon>Glossata</taxon>
        <taxon>Ditrysia</taxon>
        <taxon>Noctuoidea</taxon>
        <taxon>Noctuidae</taxon>
        <taxon>Noctuinae</taxon>
        <taxon>Hadenini</taxon>
        <taxon>Mythimna</taxon>
    </lineage>
</organism>
<dbReference type="Proteomes" id="UP001231649">
    <property type="component" value="Chromosome 3"/>
</dbReference>
<reference evidence="1" key="1">
    <citation type="submission" date="2023-03" db="EMBL/GenBank/DDBJ databases">
        <title>Chromosome-level genomes of two armyworms, Mythimna separata and Mythimna loreyi, provide insights into the biosynthesis and reception of sex pheromones.</title>
        <authorList>
            <person name="Zhao H."/>
        </authorList>
    </citation>
    <scope>NUCLEOTIDE SEQUENCE</scope>
    <source>
        <strain evidence="1">BeijingLab</strain>
    </source>
</reference>
<gene>
    <name evidence="1" type="ORF">PYW08_011627</name>
</gene>
<name>A0ACC2QM07_9NEOP</name>